<reference evidence="1" key="1">
    <citation type="submission" date="2014-09" db="EMBL/GenBank/DDBJ databases">
        <authorList>
            <person name="Magalhaes I.L.F."/>
            <person name="Oliveira U."/>
            <person name="Santos F.R."/>
            <person name="Vidigal T.H.D.A."/>
            <person name="Brescovit A.D."/>
            <person name="Santos A.J."/>
        </authorList>
    </citation>
    <scope>NUCLEOTIDE SEQUENCE</scope>
    <source>
        <tissue evidence="1">Shoot tissue taken approximately 20 cm above the soil surface</tissue>
    </source>
</reference>
<reference evidence="1" key="2">
    <citation type="journal article" date="2015" name="Data Brief">
        <title>Shoot transcriptome of the giant reed, Arundo donax.</title>
        <authorList>
            <person name="Barrero R.A."/>
            <person name="Guerrero F.D."/>
            <person name="Moolhuijzen P."/>
            <person name="Goolsby J.A."/>
            <person name="Tidwell J."/>
            <person name="Bellgard S.E."/>
            <person name="Bellgard M.I."/>
        </authorList>
    </citation>
    <scope>NUCLEOTIDE SEQUENCE</scope>
    <source>
        <tissue evidence="1">Shoot tissue taken approximately 20 cm above the soil surface</tissue>
    </source>
</reference>
<accession>A0A0A9AEP7</accession>
<dbReference type="EMBL" id="GBRH01249507">
    <property type="protein sequence ID" value="JAD48388.1"/>
    <property type="molecule type" value="Transcribed_RNA"/>
</dbReference>
<organism evidence="1">
    <name type="scientific">Arundo donax</name>
    <name type="common">Giant reed</name>
    <name type="synonym">Donax arundinaceus</name>
    <dbReference type="NCBI Taxonomy" id="35708"/>
    <lineage>
        <taxon>Eukaryota</taxon>
        <taxon>Viridiplantae</taxon>
        <taxon>Streptophyta</taxon>
        <taxon>Embryophyta</taxon>
        <taxon>Tracheophyta</taxon>
        <taxon>Spermatophyta</taxon>
        <taxon>Magnoliopsida</taxon>
        <taxon>Liliopsida</taxon>
        <taxon>Poales</taxon>
        <taxon>Poaceae</taxon>
        <taxon>PACMAD clade</taxon>
        <taxon>Arundinoideae</taxon>
        <taxon>Arundineae</taxon>
        <taxon>Arundo</taxon>
    </lineage>
</organism>
<dbReference type="AlphaFoldDB" id="A0A0A9AEP7"/>
<name>A0A0A9AEP7_ARUDO</name>
<proteinExistence type="predicted"/>
<sequence>MAAASDCGFCTWTLMLIGGRRPPVKSCTRCASSRGPARGRSA</sequence>
<evidence type="ECO:0000313" key="1">
    <source>
        <dbReference type="EMBL" id="JAD48388.1"/>
    </source>
</evidence>
<protein>
    <submittedName>
        <fullName evidence="1">Uncharacterized protein</fullName>
    </submittedName>
</protein>